<reference evidence="2" key="1">
    <citation type="journal article" date="2014" name="Int. J. Syst. Evol. Microbiol.">
        <title>Complete genome of a new Firmicutes species belonging to the dominant human colonic microbiota ('Ruminococcus bicirculans') reveals two chromosomes and a selective capacity to utilize plant glucans.</title>
        <authorList>
            <consortium name="NISC Comparative Sequencing Program"/>
            <person name="Wegmann U."/>
            <person name="Louis P."/>
            <person name="Goesmann A."/>
            <person name="Henrissat B."/>
            <person name="Duncan S.H."/>
            <person name="Flint H.J."/>
        </authorList>
    </citation>
    <scope>NUCLEOTIDE SEQUENCE</scope>
    <source>
        <strain evidence="2">CCM 4175</strain>
    </source>
</reference>
<dbReference type="Proteomes" id="UP000243706">
    <property type="component" value="Chromosome 1"/>
</dbReference>
<evidence type="ECO:0000313" key="3">
    <source>
        <dbReference type="EMBL" id="SNW03983.1"/>
    </source>
</evidence>
<sequence length="53" mass="6199">MQALLKLIWFIFALIIAICFILNDMIIPVAIIIFLSLIVYSFIEYMCKDKNKS</sequence>
<dbReference type="EMBL" id="LT906464">
    <property type="protein sequence ID" value="SNW03983.1"/>
    <property type="molecule type" value="Genomic_DNA"/>
</dbReference>
<protein>
    <recommendedName>
        <fullName evidence="6">Phage protein</fullName>
    </recommendedName>
</protein>
<feature type="transmembrane region" description="Helical" evidence="1">
    <location>
        <begin position="7"/>
        <end position="23"/>
    </location>
</feature>
<evidence type="ECO:0008006" key="6">
    <source>
        <dbReference type="Google" id="ProtNLM"/>
    </source>
</evidence>
<reference evidence="5" key="3">
    <citation type="journal article" date="2019" name="Int. J. Syst. Evol. Microbiol.">
        <title>The Global Catalogue of Microorganisms (GCM) 10K type strain sequencing project: providing services to taxonomists for standard genome sequencing and annotation.</title>
        <authorList>
            <consortium name="The Broad Institute Genomics Platform"/>
            <consortium name="The Broad Institute Genome Sequencing Center for Infectious Disease"/>
            <person name="Wu L."/>
            <person name="Ma J."/>
        </authorList>
    </citation>
    <scope>NUCLEOTIDE SEQUENCE [LARGE SCALE GENOMIC DNA]</scope>
    <source>
        <strain evidence="5">CCM 4175</strain>
    </source>
</reference>
<name>A0A240C9N5_9STAP</name>
<dbReference type="EMBL" id="BMCB01000004">
    <property type="protein sequence ID" value="GGA86840.1"/>
    <property type="molecule type" value="Genomic_DNA"/>
</dbReference>
<evidence type="ECO:0000256" key="1">
    <source>
        <dbReference type="SAM" id="Phobius"/>
    </source>
</evidence>
<keyword evidence="1" id="KW-1133">Transmembrane helix</keyword>
<reference evidence="2" key="4">
    <citation type="submission" date="2024-05" db="EMBL/GenBank/DDBJ databases">
        <authorList>
            <person name="Sun Q."/>
            <person name="Sedlacek I."/>
        </authorList>
    </citation>
    <scope>NUCLEOTIDE SEQUENCE</scope>
    <source>
        <strain evidence="2">CCM 4175</strain>
    </source>
</reference>
<evidence type="ECO:0000313" key="5">
    <source>
        <dbReference type="Proteomes" id="UP000652995"/>
    </source>
</evidence>
<keyword evidence="5" id="KW-1185">Reference proteome</keyword>
<dbReference type="AlphaFoldDB" id="A0A240C9N5"/>
<feature type="transmembrane region" description="Helical" evidence="1">
    <location>
        <begin position="29"/>
        <end position="47"/>
    </location>
</feature>
<keyword evidence="1" id="KW-0472">Membrane</keyword>
<organism evidence="3 4">
    <name type="scientific">Staphylococcus muscae</name>
    <dbReference type="NCBI Taxonomy" id="1294"/>
    <lineage>
        <taxon>Bacteria</taxon>
        <taxon>Bacillati</taxon>
        <taxon>Bacillota</taxon>
        <taxon>Bacilli</taxon>
        <taxon>Bacillales</taxon>
        <taxon>Staphylococcaceae</taxon>
        <taxon>Staphylococcus</taxon>
    </lineage>
</organism>
<evidence type="ECO:0000313" key="2">
    <source>
        <dbReference type="EMBL" id="GGA86840.1"/>
    </source>
</evidence>
<proteinExistence type="predicted"/>
<reference evidence="3 4" key="2">
    <citation type="submission" date="2017-06" db="EMBL/GenBank/DDBJ databases">
        <authorList>
            <consortium name="Pathogen Informatics"/>
        </authorList>
    </citation>
    <scope>NUCLEOTIDE SEQUENCE [LARGE SCALE GENOMIC DNA]</scope>
    <source>
        <strain evidence="3 4">NCTC13833</strain>
    </source>
</reference>
<dbReference type="Proteomes" id="UP000652995">
    <property type="component" value="Unassembled WGS sequence"/>
</dbReference>
<evidence type="ECO:0000313" key="4">
    <source>
        <dbReference type="Proteomes" id="UP000243706"/>
    </source>
</evidence>
<gene>
    <name evidence="2" type="ORF">GCM10007183_08790</name>
    <name evidence="3" type="ORF">SAMEA4412661_01809</name>
</gene>
<keyword evidence="1" id="KW-0812">Transmembrane</keyword>
<accession>A0A240C9N5</accession>